<organism evidence="4 5">
    <name type="scientific">Leptotrichia trevisanii</name>
    <dbReference type="NCBI Taxonomy" id="109328"/>
    <lineage>
        <taxon>Bacteria</taxon>
        <taxon>Fusobacteriati</taxon>
        <taxon>Fusobacteriota</taxon>
        <taxon>Fusobacteriia</taxon>
        <taxon>Fusobacteriales</taxon>
        <taxon>Leptotrichiaceae</taxon>
        <taxon>Leptotrichia</taxon>
    </lineage>
</organism>
<dbReference type="GO" id="GO:0003677">
    <property type="term" value="F:DNA binding"/>
    <property type="evidence" value="ECO:0007669"/>
    <property type="project" value="UniProtKB-KW"/>
</dbReference>
<dbReference type="InterPro" id="IPR010982">
    <property type="entry name" value="Lambda_DNA-bd_dom_sf"/>
</dbReference>
<name>A0A510KLZ7_9FUSO</name>
<sequence>MNKKNIGERILSLRLKFNITQEELAKKLNIKRQTIHKYENNIIKNIKYETVVKLAKIFNTTPEYLLGLDDNENEDIIISQEKLTKHNMAFFKAKDISDEDKKKMIESMQEFYYKQKLEKDKE</sequence>
<dbReference type="SUPFAM" id="SSF47413">
    <property type="entry name" value="lambda repressor-like DNA-binding domains"/>
    <property type="match status" value="1"/>
</dbReference>
<reference evidence="4 5" key="2">
    <citation type="submission" date="2019-07" db="EMBL/GenBank/DDBJ databases">
        <title>Complete Genome Sequence of Leptotrichia trevisanii Strain JMUB3935.</title>
        <authorList>
            <person name="Watanabe S."/>
            <person name="Cui L."/>
        </authorList>
    </citation>
    <scope>NUCLEOTIDE SEQUENCE [LARGE SCALE GENOMIC DNA]</scope>
    <source>
        <strain evidence="4 5">JMUB3935</strain>
    </source>
</reference>
<evidence type="ECO:0000313" key="5">
    <source>
        <dbReference type="Proteomes" id="UP000321378"/>
    </source>
</evidence>
<dbReference type="PANTHER" id="PTHR46558">
    <property type="entry name" value="TRACRIPTIONAL REGULATORY PROTEIN-RELATED-RELATED"/>
    <property type="match status" value="1"/>
</dbReference>
<protein>
    <submittedName>
        <fullName evidence="4">DNA-binding helix-turn-helix protein</fullName>
    </submittedName>
</protein>
<dbReference type="AlphaFoldDB" id="A0A510KLZ7"/>
<reference evidence="3 6" key="1">
    <citation type="submission" date="2019-07" db="EMBL/GenBank/DDBJ databases">
        <title>Complete Genome Sequence of Leptotrichia trevisanii Strain JMUB3870.</title>
        <authorList>
            <person name="Watanabe S."/>
            <person name="Cui L."/>
        </authorList>
    </citation>
    <scope>NUCLEOTIDE SEQUENCE [LARGE SCALE GENOMIC DNA]</scope>
    <source>
        <strain evidence="3 6">JMUB3870</strain>
    </source>
</reference>
<dbReference type="Pfam" id="PF01381">
    <property type="entry name" value="HTH_3"/>
    <property type="match status" value="1"/>
</dbReference>
<keyword evidence="1 4" id="KW-0238">DNA-binding</keyword>
<keyword evidence="6" id="KW-1185">Reference proteome</keyword>
<evidence type="ECO:0000256" key="1">
    <source>
        <dbReference type="ARBA" id="ARBA00023125"/>
    </source>
</evidence>
<dbReference type="SMART" id="SM00530">
    <property type="entry name" value="HTH_XRE"/>
    <property type="match status" value="1"/>
</dbReference>
<dbReference type="Proteomes" id="UP000422644">
    <property type="component" value="Chromosome"/>
</dbReference>
<dbReference type="OrthoDB" id="82171at2"/>
<dbReference type="STRING" id="1122173.GCA_000482505_00006"/>
<dbReference type="PANTHER" id="PTHR46558:SF11">
    <property type="entry name" value="HTH-TYPE TRANSCRIPTIONAL REGULATOR XRE"/>
    <property type="match status" value="1"/>
</dbReference>
<dbReference type="CDD" id="cd00093">
    <property type="entry name" value="HTH_XRE"/>
    <property type="match status" value="1"/>
</dbReference>
<evidence type="ECO:0000313" key="3">
    <source>
        <dbReference type="EMBL" id="BBM45172.1"/>
    </source>
</evidence>
<evidence type="ECO:0000313" key="6">
    <source>
        <dbReference type="Proteomes" id="UP000422644"/>
    </source>
</evidence>
<gene>
    <name evidence="3" type="ORF">JMUB3870_1290</name>
    <name evidence="4" type="ORF">JMUB3935_1285</name>
</gene>
<dbReference type="Gene3D" id="1.10.260.40">
    <property type="entry name" value="lambda repressor-like DNA-binding domains"/>
    <property type="match status" value="1"/>
</dbReference>
<dbReference type="EMBL" id="AP019840">
    <property type="protein sequence ID" value="BBM52307.1"/>
    <property type="molecule type" value="Genomic_DNA"/>
</dbReference>
<proteinExistence type="predicted"/>
<feature type="domain" description="HTH cro/C1-type" evidence="2">
    <location>
        <begin position="10"/>
        <end position="65"/>
    </location>
</feature>
<evidence type="ECO:0000313" key="4">
    <source>
        <dbReference type="EMBL" id="BBM52307.1"/>
    </source>
</evidence>
<dbReference type="EMBL" id="AP019831">
    <property type="protein sequence ID" value="BBM45172.1"/>
    <property type="molecule type" value="Genomic_DNA"/>
</dbReference>
<dbReference type="RefSeq" id="WP_051354443.1">
    <property type="nucleotide sequence ID" value="NZ_AP019831.1"/>
</dbReference>
<evidence type="ECO:0000259" key="2">
    <source>
        <dbReference type="PROSITE" id="PS50943"/>
    </source>
</evidence>
<dbReference type="Proteomes" id="UP000321378">
    <property type="component" value="Chromosome"/>
</dbReference>
<dbReference type="PROSITE" id="PS50943">
    <property type="entry name" value="HTH_CROC1"/>
    <property type="match status" value="1"/>
</dbReference>
<accession>A0A510KLZ7</accession>
<dbReference type="InterPro" id="IPR001387">
    <property type="entry name" value="Cro/C1-type_HTH"/>
</dbReference>